<accession>A0A8X7X012</accession>
<dbReference type="InterPro" id="IPR019169">
    <property type="entry name" value="Transmembrane_26"/>
</dbReference>
<dbReference type="EMBL" id="JAATIS010005477">
    <property type="protein sequence ID" value="KAG2458784.1"/>
    <property type="molecule type" value="Genomic_DNA"/>
</dbReference>
<keyword evidence="2" id="KW-0472">Membrane</keyword>
<feature type="transmembrane region" description="Helical" evidence="2">
    <location>
        <begin position="295"/>
        <end position="313"/>
    </location>
</feature>
<evidence type="ECO:0000256" key="2">
    <source>
        <dbReference type="SAM" id="Phobius"/>
    </source>
</evidence>
<dbReference type="AlphaFoldDB" id="A0A8X7X012"/>
<keyword evidence="4" id="KW-1185">Reference proteome</keyword>
<evidence type="ECO:0000313" key="3">
    <source>
        <dbReference type="EMBL" id="KAG2458784.1"/>
    </source>
</evidence>
<feature type="non-terminal residue" evidence="3">
    <location>
        <position position="1"/>
    </location>
</feature>
<organism evidence="3 4">
    <name type="scientific">Polypterus senegalus</name>
    <name type="common">Senegal bichir</name>
    <dbReference type="NCBI Taxonomy" id="55291"/>
    <lineage>
        <taxon>Eukaryota</taxon>
        <taxon>Metazoa</taxon>
        <taxon>Chordata</taxon>
        <taxon>Craniata</taxon>
        <taxon>Vertebrata</taxon>
        <taxon>Euteleostomi</taxon>
        <taxon>Actinopterygii</taxon>
        <taxon>Polypteriformes</taxon>
        <taxon>Polypteridae</taxon>
        <taxon>Polypterus</taxon>
    </lineage>
</organism>
<evidence type="ECO:0000256" key="1">
    <source>
        <dbReference type="SAM" id="MobiDB-lite"/>
    </source>
</evidence>
<feature type="compositionally biased region" description="Basic and acidic residues" evidence="1">
    <location>
        <begin position="11"/>
        <end position="46"/>
    </location>
</feature>
<reference evidence="3 4" key="1">
    <citation type="journal article" date="2021" name="Cell">
        <title>Tracing the genetic footprints of vertebrate landing in non-teleost ray-finned fishes.</title>
        <authorList>
            <person name="Bi X."/>
            <person name="Wang K."/>
            <person name="Yang L."/>
            <person name="Pan H."/>
            <person name="Jiang H."/>
            <person name="Wei Q."/>
            <person name="Fang M."/>
            <person name="Yu H."/>
            <person name="Zhu C."/>
            <person name="Cai Y."/>
            <person name="He Y."/>
            <person name="Gan X."/>
            <person name="Zeng H."/>
            <person name="Yu D."/>
            <person name="Zhu Y."/>
            <person name="Jiang H."/>
            <person name="Qiu Q."/>
            <person name="Yang H."/>
            <person name="Zhang Y.E."/>
            <person name="Wang W."/>
            <person name="Zhu M."/>
            <person name="He S."/>
            <person name="Zhang G."/>
        </authorList>
    </citation>
    <scope>NUCLEOTIDE SEQUENCE [LARGE SCALE GENOMIC DNA]</scope>
    <source>
        <strain evidence="3">Bchr_013</strain>
    </source>
</reference>
<comment type="caution">
    <text evidence="3">The sequence shown here is derived from an EMBL/GenBank/DDBJ whole genome shotgun (WGS) entry which is preliminary data.</text>
</comment>
<dbReference type="PANTHER" id="PTHR22168:SF7">
    <property type="entry name" value="TRANSMEMBRANE PROTEIN 26-LIKE"/>
    <property type="match status" value="1"/>
</dbReference>
<keyword evidence="2" id="KW-1133">Transmembrane helix</keyword>
<dbReference type="Pfam" id="PF09772">
    <property type="entry name" value="Tmem26"/>
    <property type="match status" value="2"/>
</dbReference>
<feature type="transmembrane region" description="Helical" evidence="2">
    <location>
        <begin position="319"/>
        <end position="338"/>
    </location>
</feature>
<keyword evidence="2" id="KW-0812">Transmembrane</keyword>
<name>A0A8X7X012_POLSE</name>
<feature type="transmembrane region" description="Helical" evidence="2">
    <location>
        <begin position="209"/>
        <end position="232"/>
    </location>
</feature>
<dbReference type="Proteomes" id="UP000886611">
    <property type="component" value="Unassembled WGS sequence"/>
</dbReference>
<sequence length="348" mass="39521">MRVRGQRLTKGWRERQEPERAGAREEAGSHEERPSEKWVADAQGLEKRRPLKQSIKGARVTRSSLPRKSGKTAGVGFGLGAHLNEEAWVAGIEQSMMLVLVIGRWLMPSAGMTSEQLYQLLLMDSGLGADILDLIDAFKESGVEISRNVRIIGLTVFSWSLMQFPLALTQANDPQDSDSDEDASAYVTDKQSVVSRARKFFKSCMSGEMWSLFIIIGMQDGPSLVFRMYLLIQEKVRSQMMIFFIGKHFISIVFEVYRIVAVIRVINEQEASPLTIDDGQMKLQCINKTLCQAQLSRLMFFIHGVVMVWRVVWVKGDKVYWALAIGVCLLIIESFITLRYTSRGEWKW</sequence>
<proteinExistence type="predicted"/>
<dbReference type="PANTHER" id="PTHR22168">
    <property type="entry name" value="TMEM26 PROTEIN"/>
    <property type="match status" value="1"/>
</dbReference>
<feature type="non-terminal residue" evidence="3">
    <location>
        <position position="348"/>
    </location>
</feature>
<gene>
    <name evidence="3" type="primary">Tmem26_2</name>
    <name evidence="3" type="ORF">GTO96_0019280</name>
</gene>
<evidence type="ECO:0000313" key="4">
    <source>
        <dbReference type="Proteomes" id="UP000886611"/>
    </source>
</evidence>
<protein>
    <submittedName>
        <fullName evidence="3">TMM26 protein</fullName>
    </submittedName>
</protein>
<feature type="region of interest" description="Disordered" evidence="1">
    <location>
        <begin position="1"/>
        <end position="46"/>
    </location>
</feature>